<dbReference type="EMBL" id="LBXL01000011">
    <property type="protein sequence ID" value="KKR30196.1"/>
    <property type="molecule type" value="Genomic_DNA"/>
</dbReference>
<dbReference type="Proteomes" id="UP000034793">
    <property type="component" value="Unassembled WGS sequence"/>
</dbReference>
<evidence type="ECO:0000313" key="3">
    <source>
        <dbReference type="Proteomes" id="UP000034793"/>
    </source>
</evidence>
<dbReference type="AlphaFoldDB" id="A0A0G0PYP0"/>
<keyword evidence="1" id="KW-0812">Transmembrane</keyword>
<accession>A0A0G0PYP0</accession>
<sequence length="145" mass="16844">MEFISNKKTSFKIVFLLSVAALLWFGTFGLMYHMSEMKQDAQMSGCLFDGQSEICTMNFSEHLSSWQSAFTSLPTNTVLLSLLALATFSLLIMAFWRDPLFEFYERAVYRWKLYIKHFSQIQIFNSLREAFSQGILNPKIYSSII</sequence>
<evidence type="ECO:0000313" key="2">
    <source>
        <dbReference type="EMBL" id="KKR30196.1"/>
    </source>
</evidence>
<reference evidence="2 3" key="1">
    <citation type="journal article" date="2015" name="Nature">
        <title>rRNA introns, odd ribosomes, and small enigmatic genomes across a large radiation of phyla.</title>
        <authorList>
            <person name="Brown C.T."/>
            <person name="Hug L.A."/>
            <person name="Thomas B.C."/>
            <person name="Sharon I."/>
            <person name="Castelle C.J."/>
            <person name="Singh A."/>
            <person name="Wilkins M.J."/>
            <person name="Williams K.H."/>
            <person name="Banfield J.F."/>
        </authorList>
    </citation>
    <scope>NUCLEOTIDE SEQUENCE [LARGE SCALE GENOMIC DNA]</scope>
</reference>
<name>A0A0G0PYP0_9BACT</name>
<organism evidence="2 3">
    <name type="scientific">Candidatus Woesebacteria bacterium GW2011_GWA1_39_8</name>
    <dbReference type="NCBI Taxonomy" id="1618552"/>
    <lineage>
        <taxon>Bacteria</taxon>
        <taxon>Candidatus Woeseibacteriota</taxon>
    </lineage>
</organism>
<keyword evidence="1" id="KW-1133">Transmembrane helix</keyword>
<gene>
    <name evidence="2" type="ORF">UT61_C0011G0019</name>
</gene>
<feature type="transmembrane region" description="Helical" evidence="1">
    <location>
        <begin position="78"/>
        <end position="96"/>
    </location>
</feature>
<feature type="transmembrane region" description="Helical" evidence="1">
    <location>
        <begin position="12"/>
        <end position="34"/>
    </location>
</feature>
<protein>
    <submittedName>
        <fullName evidence="2">Uncharacterized protein</fullName>
    </submittedName>
</protein>
<keyword evidence="1" id="KW-0472">Membrane</keyword>
<comment type="caution">
    <text evidence="2">The sequence shown here is derived from an EMBL/GenBank/DDBJ whole genome shotgun (WGS) entry which is preliminary data.</text>
</comment>
<proteinExistence type="predicted"/>
<evidence type="ECO:0000256" key="1">
    <source>
        <dbReference type="SAM" id="Phobius"/>
    </source>
</evidence>